<protein>
    <submittedName>
        <fullName evidence="1">Uncharacterized protein</fullName>
    </submittedName>
</protein>
<reference evidence="1 2" key="1">
    <citation type="submission" date="2017-03" db="EMBL/GenBank/DDBJ databases">
        <title>Genome analysis of strain PAMC 26510.</title>
        <authorList>
            <person name="Oh H.-M."/>
            <person name="Yang J.-A."/>
        </authorList>
    </citation>
    <scope>NUCLEOTIDE SEQUENCE [LARGE SCALE GENOMIC DNA]</scope>
    <source>
        <strain evidence="1 2">PAMC 26510</strain>
    </source>
</reference>
<gene>
    <name evidence="1" type="ORF">PAMC26510_11940</name>
</gene>
<dbReference type="EMBL" id="NBTY01000063">
    <property type="protein sequence ID" value="OTP76183.1"/>
    <property type="molecule type" value="Genomic_DNA"/>
</dbReference>
<evidence type="ECO:0000313" key="1">
    <source>
        <dbReference type="EMBL" id="OTP76183.1"/>
    </source>
</evidence>
<proteinExistence type="predicted"/>
<evidence type="ECO:0000313" key="2">
    <source>
        <dbReference type="Proteomes" id="UP000194546"/>
    </source>
</evidence>
<sequence length="49" mass="5274">MLDYGTMILQALGSGVMRHEDLFVYGVLGYAPLFNSQGGGADCIEPPRI</sequence>
<organism evidence="1 2">
    <name type="scientific">Caballeronia sordidicola</name>
    <name type="common">Burkholderia sordidicola</name>
    <dbReference type="NCBI Taxonomy" id="196367"/>
    <lineage>
        <taxon>Bacteria</taxon>
        <taxon>Pseudomonadati</taxon>
        <taxon>Pseudomonadota</taxon>
        <taxon>Betaproteobacteria</taxon>
        <taxon>Burkholderiales</taxon>
        <taxon>Burkholderiaceae</taxon>
        <taxon>Caballeronia</taxon>
    </lineage>
</organism>
<comment type="caution">
    <text evidence="1">The sequence shown here is derived from an EMBL/GenBank/DDBJ whole genome shotgun (WGS) entry which is preliminary data.</text>
</comment>
<name>A0A242MXY7_CABSO</name>
<accession>A0A242MXY7</accession>
<dbReference type="AlphaFoldDB" id="A0A242MXY7"/>
<dbReference type="Proteomes" id="UP000194546">
    <property type="component" value="Unassembled WGS sequence"/>
</dbReference>